<keyword evidence="3" id="KW-1185">Reference proteome</keyword>
<dbReference type="EMBL" id="PQNY01000002">
    <property type="protein sequence ID" value="POS02741.1"/>
    <property type="molecule type" value="Genomic_DNA"/>
</dbReference>
<proteinExistence type="inferred from homology"/>
<keyword evidence="1" id="KW-0813">Transport</keyword>
<dbReference type="InterPro" id="IPR037066">
    <property type="entry name" value="Plug_dom_sf"/>
</dbReference>
<accession>A0A2S4NAM0</accession>
<dbReference type="InterPro" id="IPR039426">
    <property type="entry name" value="TonB-dep_rcpt-like"/>
</dbReference>
<dbReference type="Gene3D" id="2.170.130.10">
    <property type="entry name" value="TonB-dependent receptor, plug domain"/>
    <property type="match status" value="1"/>
</dbReference>
<comment type="subcellular location">
    <subcellularLocation>
        <location evidence="1">Cell outer membrane</location>
        <topology evidence="1">Multi-pass membrane protein</topology>
    </subcellularLocation>
</comment>
<dbReference type="PROSITE" id="PS52016">
    <property type="entry name" value="TONB_DEPENDENT_REC_3"/>
    <property type="match status" value="1"/>
</dbReference>
<evidence type="ECO:0000313" key="3">
    <source>
        <dbReference type="Proteomes" id="UP000237056"/>
    </source>
</evidence>
<keyword evidence="1" id="KW-0472">Membrane</keyword>
<reference evidence="2 3" key="1">
    <citation type="submission" date="2018-01" db="EMBL/GenBank/DDBJ databases">
        <title>Genomic Encyclopedia of Type Strains, Phase I: the one thousand microbial genomes (KMG-I) project.</title>
        <authorList>
            <person name="Goeker M."/>
        </authorList>
    </citation>
    <scope>NUCLEOTIDE SEQUENCE [LARGE SCALE GENOMIC DNA]</scope>
    <source>
        <strain evidence="2 3">DSM 17960</strain>
    </source>
</reference>
<keyword evidence="1" id="KW-0998">Cell outer membrane</keyword>
<evidence type="ECO:0000313" key="2">
    <source>
        <dbReference type="EMBL" id="POS02741.1"/>
    </source>
</evidence>
<sequence length="312" mass="35223">MKDNENIFNQFKNLAESSSEDFPNSEKIWNKIEHKLDKKVLKTKHKLWQQIAVAASILLVVSIVYQFSQSTPKNNNTTNETVVVKDSIVLPQSDKAVASKENTVATPTLKSKPQIDKILKKQTALSTSIGYIDTKEVQNEVTTSHETSKEIVNKKLNLEVNTNASFRNVASATPESNNKWYGSKKYDAVVVEKDQYKPYATFTQENQKIKKEEPIVVIDGEVASKDDLNDDDIDIESVLHLNNPLYIINGITYTEQELFGPNPTSPYYPLKKQIIESFTVLEKEKAIALYGKKAENGIVIITTKDGKPREKK</sequence>
<comment type="caution">
    <text evidence="2">The sequence shown here is derived from an EMBL/GenBank/DDBJ whole genome shotgun (WGS) entry which is preliminary data.</text>
</comment>
<organism evidence="2 3">
    <name type="scientific">Flavobacterium croceum DSM 17960</name>
    <dbReference type="NCBI Taxonomy" id="1121886"/>
    <lineage>
        <taxon>Bacteria</taxon>
        <taxon>Pseudomonadati</taxon>
        <taxon>Bacteroidota</taxon>
        <taxon>Flavobacteriia</taxon>
        <taxon>Flavobacteriales</taxon>
        <taxon>Flavobacteriaceae</taxon>
        <taxon>Flavobacterium</taxon>
    </lineage>
</organism>
<dbReference type="AlphaFoldDB" id="A0A2S4NAM0"/>
<keyword evidence="1" id="KW-1134">Transmembrane beta strand</keyword>
<name>A0A2S4NAM0_9FLAO</name>
<keyword evidence="1" id="KW-0812">Transmembrane</keyword>
<gene>
    <name evidence="2" type="ORF">Q361_10253</name>
</gene>
<dbReference type="OrthoDB" id="1352714at2"/>
<dbReference type="Proteomes" id="UP000237056">
    <property type="component" value="Unassembled WGS sequence"/>
</dbReference>
<evidence type="ECO:0000256" key="1">
    <source>
        <dbReference type="PROSITE-ProRule" id="PRU01360"/>
    </source>
</evidence>
<dbReference type="GO" id="GO:0009279">
    <property type="term" value="C:cell outer membrane"/>
    <property type="evidence" value="ECO:0007669"/>
    <property type="project" value="UniProtKB-SubCell"/>
</dbReference>
<dbReference type="RefSeq" id="WP_103724994.1">
    <property type="nucleotide sequence ID" value="NZ_PQNY01000002.1"/>
</dbReference>
<comment type="similarity">
    <text evidence="1">Belongs to the TonB-dependent receptor family.</text>
</comment>
<protein>
    <recommendedName>
        <fullName evidence="4">TonB-dependent receptor-like protein</fullName>
    </recommendedName>
</protein>
<evidence type="ECO:0008006" key="4">
    <source>
        <dbReference type="Google" id="ProtNLM"/>
    </source>
</evidence>